<dbReference type="eggNOG" id="ENOG5033GXQ">
    <property type="taxonomic scope" value="Bacteria"/>
</dbReference>
<keyword evidence="2" id="KW-1185">Reference proteome</keyword>
<dbReference type="HOGENOM" id="CLU_2289906_0_0_6"/>
<accession>U5T5F8</accession>
<name>U5T5F8_9GAMM</name>
<dbReference type="KEGG" id="spiu:SPICUR_09165"/>
<organism evidence="1 2">
    <name type="scientific">Spiribacter curvatus</name>
    <dbReference type="NCBI Taxonomy" id="1335757"/>
    <lineage>
        <taxon>Bacteria</taxon>
        <taxon>Pseudomonadati</taxon>
        <taxon>Pseudomonadota</taxon>
        <taxon>Gammaproteobacteria</taxon>
        <taxon>Chromatiales</taxon>
        <taxon>Ectothiorhodospiraceae</taxon>
        <taxon>Spiribacter</taxon>
    </lineage>
</organism>
<dbReference type="AlphaFoldDB" id="U5T5F8"/>
<evidence type="ECO:0000313" key="1">
    <source>
        <dbReference type="EMBL" id="AGY92754.1"/>
    </source>
</evidence>
<evidence type="ECO:0000313" key="2">
    <source>
        <dbReference type="Proteomes" id="UP000017640"/>
    </source>
</evidence>
<dbReference type="STRING" id="1335757.SPICUR_09165"/>
<dbReference type="Gene3D" id="1.20.120.330">
    <property type="entry name" value="Nucleotidyltransferases domain 2"/>
    <property type="match status" value="1"/>
</dbReference>
<sequence length="101" mass="11602">MKDFCQTIVNSDGKKLPVPANDLLDRPLSPALVDVANAFVQLQQARHEADYDLSRRIARDDAQELLDAADQAFHSLRSIDKKASQRRLFLLGLMFHQRWNR</sequence>
<dbReference type="EMBL" id="CP005990">
    <property type="protein sequence ID" value="AGY92754.1"/>
    <property type="molecule type" value="Genomic_DNA"/>
</dbReference>
<dbReference type="Proteomes" id="UP000017640">
    <property type="component" value="Chromosome"/>
</dbReference>
<reference evidence="1 2" key="1">
    <citation type="journal article" date="2013" name="BMC Genomics">
        <title>Genomes of "Spiribacter", a streamlined, successful halophilic bacterium.</title>
        <authorList>
            <person name="Lopez-Perez M."/>
            <person name="Ghai R."/>
            <person name="Leon M.J."/>
            <person name="Rodriguez-Olmos A."/>
            <person name="Copa-Patino J.L."/>
            <person name="Soliveri J."/>
            <person name="Sanchez-Porro C."/>
            <person name="Ventosa A."/>
            <person name="Rodriguez-Valera F."/>
        </authorList>
    </citation>
    <scope>NUCLEOTIDE SEQUENCE [LARGE SCALE GENOMIC DNA]</scope>
    <source>
        <strain evidence="1 2">UAH-SP71</strain>
    </source>
</reference>
<proteinExistence type="predicted"/>
<gene>
    <name evidence="1" type="ORF">SPICUR_09165</name>
</gene>
<protein>
    <submittedName>
        <fullName evidence="1">Uncharacterized protein</fullName>
    </submittedName>
</protein>